<keyword evidence="2" id="KW-0805">Transcription regulation</keyword>
<keyword evidence="3" id="KW-0804">Transcription</keyword>
<protein>
    <recommendedName>
        <fullName evidence="5">BHLH domain-containing protein</fullName>
    </recommendedName>
</protein>
<dbReference type="SMART" id="SM00353">
    <property type="entry name" value="HLH"/>
    <property type="match status" value="1"/>
</dbReference>
<evidence type="ECO:0000256" key="2">
    <source>
        <dbReference type="ARBA" id="ARBA00023015"/>
    </source>
</evidence>
<dbReference type="InterPro" id="IPR051732">
    <property type="entry name" value="USF"/>
</dbReference>
<organism evidence="6 7">
    <name type="scientific">Xylocopa violacea</name>
    <name type="common">Violet carpenter bee</name>
    <name type="synonym">Apis violacea</name>
    <dbReference type="NCBI Taxonomy" id="135666"/>
    <lineage>
        <taxon>Eukaryota</taxon>
        <taxon>Metazoa</taxon>
        <taxon>Ecdysozoa</taxon>
        <taxon>Arthropoda</taxon>
        <taxon>Hexapoda</taxon>
        <taxon>Insecta</taxon>
        <taxon>Pterygota</taxon>
        <taxon>Neoptera</taxon>
        <taxon>Endopterygota</taxon>
        <taxon>Hymenoptera</taxon>
        <taxon>Apocrita</taxon>
        <taxon>Aculeata</taxon>
        <taxon>Apoidea</taxon>
        <taxon>Anthophila</taxon>
        <taxon>Apidae</taxon>
        <taxon>Xylocopa</taxon>
        <taxon>Xylocopa</taxon>
    </lineage>
</organism>
<dbReference type="PANTHER" id="PTHR46117:SF3">
    <property type="entry name" value="FI24210P1"/>
    <property type="match status" value="1"/>
</dbReference>
<gene>
    <name evidence="6" type="ORF">XYLVIOL_LOCUS10769</name>
</gene>
<dbReference type="InterPro" id="IPR011598">
    <property type="entry name" value="bHLH_dom"/>
</dbReference>
<sequence>MEVLNNFDHIDESVDENTLSNDNVGVVLEEAEIIDCDTEIETVAEEDNVQYQLCEVNRNDNAVAYRVVQVGDNHTNNTELSIAAPINNTVQVLTSPINGPFYVLSNGSDVIATESARTVTPRVKLQIENPQNILTNIKKRDERRRVTHNEVERRRRDKINNWISKLGKLLPECEQSTSSEGDVKTNFELQSKGGILARACQYITELRDVQENLSQSLDENAQLIEEAKTLRNCYSSSRKERLDMRVFTRSSLPVPLILSLHNRRKKYNSPSDQKSKTPVQTMIMSIMIYCFE</sequence>
<proteinExistence type="predicted"/>
<dbReference type="Pfam" id="PF00010">
    <property type="entry name" value="HLH"/>
    <property type="match status" value="1"/>
</dbReference>
<dbReference type="SUPFAM" id="SSF47459">
    <property type="entry name" value="HLH, helix-loop-helix DNA-binding domain"/>
    <property type="match status" value="1"/>
</dbReference>
<evidence type="ECO:0000313" key="6">
    <source>
        <dbReference type="EMBL" id="CAL7951903.1"/>
    </source>
</evidence>
<comment type="subcellular location">
    <subcellularLocation>
        <location evidence="1">Nucleus</location>
    </subcellularLocation>
</comment>
<evidence type="ECO:0000256" key="3">
    <source>
        <dbReference type="ARBA" id="ARBA00023163"/>
    </source>
</evidence>
<evidence type="ECO:0000313" key="7">
    <source>
        <dbReference type="Proteomes" id="UP001642520"/>
    </source>
</evidence>
<dbReference type="PANTHER" id="PTHR46117">
    <property type="entry name" value="FI24210P1"/>
    <property type="match status" value="1"/>
</dbReference>
<keyword evidence="4" id="KW-0539">Nucleus</keyword>
<keyword evidence="7" id="KW-1185">Reference proteome</keyword>
<accession>A0ABP1PJ89</accession>
<dbReference type="InterPro" id="IPR036638">
    <property type="entry name" value="HLH_DNA-bd_sf"/>
</dbReference>
<comment type="caution">
    <text evidence="6">The sequence shown here is derived from an EMBL/GenBank/DDBJ whole genome shotgun (WGS) entry which is preliminary data.</text>
</comment>
<dbReference type="EMBL" id="CAXAJV020001301">
    <property type="protein sequence ID" value="CAL7951903.1"/>
    <property type="molecule type" value="Genomic_DNA"/>
</dbReference>
<dbReference type="PROSITE" id="PS50888">
    <property type="entry name" value="BHLH"/>
    <property type="match status" value="1"/>
</dbReference>
<dbReference type="CDD" id="cd11396">
    <property type="entry name" value="bHLHzip_USF"/>
    <property type="match status" value="1"/>
</dbReference>
<evidence type="ECO:0000259" key="5">
    <source>
        <dbReference type="PROSITE" id="PS50888"/>
    </source>
</evidence>
<dbReference type="Gene3D" id="4.10.280.10">
    <property type="entry name" value="Helix-loop-helix DNA-binding domain"/>
    <property type="match status" value="1"/>
</dbReference>
<name>A0ABP1PJ89_XYLVO</name>
<dbReference type="Proteomes" id="UP001642520">
    <property type="component" value="Unassembled WGS sequence"/>
</dbReference>
<reference evidence="6 7" key="1">
    <citation type="submission" date="2024-08" db="EMBL/GenBank/DDBJ databases">
        <authorList>
            <person name="Will J Nash"/>
            <person name="Angela Man"/>
            <person name="Seanna McTaggart"/>
            <person name="Kendall Baker"/>
            <person name="Tom Barker"/>
            <person name="Leah Catchpole"/>
            <person name="Alex Durrant"/>
            <person name="Karim Gharbi"/>
            <person name="Naomi Irish"/>
            <person name="Gemy Kaithakottil"/>
            <person name="Debby Ku"/>
            <person name="Aaliyah Providence"/>
            <person name="Felix Shaw"/>
            <person name="David Swarbreck"/>
            <person name="Chris Watkins"/>
            <person name="Ann M. McCartney"/>
            <person name="Giulio Formenti"/>
            <person name="Alice Mouton"/>
            <person name="Noel Vella"/>
            <person name="Bjorn M von Reumont"/>
            <person name="Adriana Vella"/>
            <person name="Wilfried Haerty"/>
        </authorList>
    </citation>
    <scope>NUCLEOTIDE SEQUENCE [LARGE SCALE GENOMIC DNA]</scope>
</reference>
<evidence type="ECO:0000256" key="1">
    <source>
        <dbReference type="ARBA" id="ARBA00004123"/>
    </source>
</evidence>
<feature type="domain" description="BHLH" evidence="5">
    <location>
        <begin position="143"/>
        <end position="206"/>
    </location>
</feature>
<evidence type="ECO:0000256" key="4">
    <source>
        <dbReference type="ARBA" id="ARBA00023242"/>
    </source>
</evidence>